<dbReference type="InterPro" id="IPR036291">
    <property type="entry name" value="NAD(P)-bd_dom_sf"/>
</dbReference>
<feature type="transmembrane region" description="Helical" evidence="8">
    <location>
        <begin position="128"/>
        <end position="149"/>
    </location>
</feature>
<dbReference type="GO" id="GO:0016020">
    <property type="term" value="C:membrane"/>
    <property type="evidence" value="ECO:0007669"/>
    <property type="project" value="UniProtKB-SubCell"/>
</dbReference>
<reference evidence="11" key="1">
    <citation type="submission" date="2019-01" db="EMBL/GenBank/DDBJ databases">
        <title>Gri0909 isolated from a small marine red alga.</title>
        <authorList>
            <person name="Kim J."/>
            <person name="Jeong S.E."/>
            <person name="Jeon C.O."/>
        </authorList>
    </citation>
    <scope>NUCLEOTIDE SEQUENCE [LARGE SCALE GENOMIC DNA]</scope>
    <source>
        <strain evidence="11">Gri0909</strain>
    </source>
</reference>
<evidence type="ECO:0000256" key="8">
    <source>
        <dbReference type="SAM" id="Phobius"/>
    </source>
</evidence>
<dbReference type="NCBIfam" id="TIGR03025">
    <property type="entry name" value="EPS_sugtrans"/>
    <property type="match status" value="1"/>
</dbReference>
<feature type="domain" description="Bacterial sugar transferase" evidence="9">
    <location>
        <begin position="294"/>
        <end position="476"/>
    </location>
</feature>
<dbReference type="EMBL" id="SADE01000004">
    <property type="protein sequence ID" value="RVU34090.1"/>
    <property type="molecule type" value="Genomic_DNA"/>
</dbReference>
<accession>A0A3S2Z6C8</accession>
<comment type="caution">
    <text evidence="10">The sequence shown here is derived from an EMBL/GenBank/DDBJ whole genome shotgun (WGS) entry which is preliminary data.</text>
</comment>
<dbReference type="InterPro" id="IPR017473">
    <property type="entry name" value="Undecaprenyl-P_gluc_Ptfrase"/>
</dbReference>
<dbReference type="InterPro" id="IPR017475">
    <property type="entry name" value="EPS_sugar_tfrase"/>
</dbReference>
<keyword evidence="3 10" id="KW-0808">Transferase</keyword>
<dbReference type="AlphaFoldDB" id="A0A3S2Z6C8"/>
<keyword evidence="4 8" id="KW-0812">Transmembrane</keyword>
<dbReference type="Proteomes" id="UP000287447">
    <property type="component" value="Unassembled WGS sequence"/>
</dbReference>
<keyword evidence="11" id="KW-1185">Reference proteome</keyword>
<dbReference type="SUPFAM" id="SSF51735">
    <property type="entry name" value="NAD(P)-binding Rossmann-fold domains"/>
    <property type="match status" value="1"/>
</dbReference>
<evidence type="ECO:0000256" key="7">
    <source>
        <dbReference type="ARBA" id="ARBA00023169"/>
    </source>
</evidence>
<dbReference type="Gene3D" id="3.40.50.720">
    <property type="entry name" value="NAD(P)-binding Rossmann-like Domain"/>
    <property type="match status" value="1"/>
</dbReference>
<dbReference type="GO" id="GO:0089702">
    <property type="term" value="F:undecaprenyl-phosphate glucose phosphotransferase activity"/>
    <property type="evidence" value="ECO:0007669"/>
    <property type="project" value="UniProtKB-EC"/>
</dbReference>
<evidence type="ECO:0000256" key="5">
    <source>
        <dbReference type="ARBA" id="ARBA00022989"/>
    </source>
</evidence>
<sequence length="484" mass="54468">MTENANPSADYHPAIRRASSYPISSAVVSGIFVFLDGLWFLMSGAAVYSYYIGGNLWSADLYPAAVCFVWLVALFLFRYSGLYRFNAVMAPFGNLAQIVVSCATAFLFLMAVFFSLKVSGEISRVWTFSYATTALTGIFVTRVIGYFVISHLANIGVFARNVLIVGGGRQAERLLEQLEKEKPRFNNVIGVFDDRHARIGPSVAGVPVLGNLSEMMRYVRANRVDDIIVTLPWNADERLLSIISRLRELPANIHLGSDLVGFRFPYRPSPNHFIGIPMMQVVKTPLSGWNIVVKWLEDRVLSALLIVLFAPILAAVALAIRLESPGPVIFRQKRYGYNNEVFHIYKFRSMYHGEVPVKTVQATKDDPRITRVGRFIRRTSLDELPQLFNVLFGDMSLVGPRPHAVDHNEEYGAIIKGYFGRHRVKPGITGWAQVNGLRGETDTLEKMEARVRYDTYYAENWSLLFDLQILARTAVVGFVNKNAY</sequence>
<gene>
    <name evidence="10" type="ORF">EOI86_23530</name>
</gene>
<evidence type="ECO:0000256" key="6">
    <source>
        <dbReference type="ARBA" id="ARBA00023136"/>
    </source>
</evidence>
<evidence type="ECO:0000313" key="11">
    <source>
        <dbReference type="Proteomes" id="UP000287447"/>
    </source>
</evidence>
<comment type="similarity">
    <text evidence="2">Belongs to the bacterial sugar transferase family.</text>
</comment>
<feature type="transmembrane region" description="Helical" evidence="8">
    <location>
        <begin position="92"/>
        <end position="116"/>
    </location>
</feature>
<evidence type="ECO:0000259" key="9">
    <source>
        <dbReference type="Pfam" id="PF02397"/>
    </source>
</evidence>
<comment type="subcellular location">
    <subcellularLocation>
        <location evidence="1">Membrane</location>
        <topology evidence="1">Multi-pass membrane protein</topology>
    </subcellularLocation>
</comment>
<dbReference type="NCBIfam" id="TIGR03023">
    <property type="entry name" value="WcaJ_sugtrans"/>
    <property type="match status" value="1"/>
</dbReference>
<organism evidence="10 11">
    <name type="scientific">Hwanghaeella grinnelliae</name>
    <dbReference type="NCBI Taxonomy" id="2500179"/>
    <lineage>
        <taxon>Bacteria</taxon>
        <taxon>Pseudomonadati</taxon>
        <taxon>Pseudomonadota</taxon>
        <taxon>Alphaproteobacteria</taxon>
        <taxon>Rhodospirillales</taxon>
        <taxon>Rhodospirillaceae</taxon>
        <taxon>Hwanghaeella</taxon>
    </lineage>
</organism>
<dbReference type="GO" id="GO:0000271">
    <property type="term" value="P:polysaccharide biosynthetic process"/>
    <property type="evidence" value="ECO:0007669"/>
    <property type="project" value="UniProtKB-KW"/>
</dbReference>
<proteinExistence type="inferred from homology"/>
<dbReference type="Pfam" id="PF02397">
    <property type="entry name" value="Bac_transf"/>
    <property type="match status" value="1"/>
</dbReference>
<evidence type="ECO:0000256" key="4">
    <source>
        <dbReference type="ARBA" id="ARBA00022692"/>
    </source>
</evidence>
<feature type="transmembrane region" description="Helical" evidence="8">
    <location>
        <begin position="21"/>
        <end position="41"/>
    </location>
</feature>
<dbReference type="PANTHER" id="PTHR30576:SF0">
    <property type="entry name" value="UNDECAPRENYL-PHOSPHATE N-ACETYLGALACTOSAMINYL 1-PHOSPHATE TRANSFERASE-RELATED"/>
    <property type="match status" value="1"/>
</dbReference>
<keyword evidence="6 8" id="KW-0472">Membrane</keyword>
<feature type="transmembrane region" description="Helical" evidence="8">
    <location>
        <begin position="61"/>
        <end position="80"/>
    </location>
</feature>
<dbReference type="Pfam" id="PF13727">
    <property type="entry name" value="CoA_binding_3"/>
    <property type="match status" value="1"/>
</dbReference>
<feature type="transmembrane region" description="Helical" evidence="8">
    <location>
        <begin position="300"/>
        <end position="320"/>
    </location>
</feature>
<evidence type="ECO:0000256" key="1">
    <source>
        <dbReference type="ARBA" id="ARBA00004141"/>
    </source>
</evidence>
<evidence type="ECO:0000256" key="2">
    <source>
        <dbReference type="ARBA" id="ARBA00006464"/>
    </source>
</evidence>
<keyword evidence="7" id="KW-0270">Exopolysaccharide synthesis</keyword>
<name>A0A3S2Z6C8_9PROT</name>
<dbReference type="PANTHER" id="PTHR30576">
    <property type="entry name" value="COLANIC BIOSYNTHESIS UDP-GLUCOSE LIPID CARRIER TRANSFERASE"/>
    <property type="match status" value="1"/>
</dbReference>
<protein>
    <submittedName>
        <fullName evidence="10">Undecaprenyl-phosphate glucose phosphotransferase</fullName>
        <ecNumber evidence="10">2.7.8.31</ecNumber>
    </submittedName>
</protein>
<dbReference type="RefSeq" id="WP_127768120.1">
    <property type="nucleotide sequence ID" value="NZ_SADE01000004.1"/>
</dbReference>
<dbReference type="InterPro" id="IPR003362">
    <property type="entry name" value="Bact_transf"/>
</dbReference>
<keyword evidence="5 8" id="KW-1133">Transmembrane helix</keyword>
<evidence type="ECO:0000313" key="10">
    <source>
        <dbReference type="EMBL" id="RVU34090.1"/>
    </source>
</evidence>
<evidence type="ECO:0000256" key="3">
    <source>
        <dbReference type="ARBA" id="ARBA00022679"/>
    </source>
</evidence>
<dbReference type="EC" id="2.7.8.31" evidence="10"/>